<dbReference type="Proteomes" id="UP000271974">
    <property type="component" value="Unassembled WGS sequence"/>
</dbReference>
<dbReference type="AlphaFoldDB" id="A0A3S1HI31"/>
<proteinExistence type="predicted"/>
<comment type="caution">
    <text evidence="1">The sequence shown here is derived from an EMBL/GenBank/DDBJ whole genome shotgun (WGS) entry which is preliminary data.</text>
</comment>
<accession>A0A3S1HI31</accession>
<reference evidence="1 2" key="1">
    <citation type="submission" date="2019-01" db="EMBL/GenBank/DDBJ databases">
        <title>A draft genome assembly of the solar-powered sea slug Elysia chlorotica.</title>
        <authorList>
            <person name="Cai H."/>
            <person name="Li Q."/>
            <person name="Fang X."/>
            <person name="Li J."/>
            <person name="Curtis N.E."/>
            <person name="Altenburger A."/>
            <person name="Shibata T."/>
            <person name="Feng M."/>
            <person name="Maeda T."/>
            <person name="Schwartz J.A."/>
            <person name="Shigenobu S."/>
            <person name="Lundholm N."/>
            <person name="Nishiyama T."/>
            <person name="Yang H."/>
            <person name="Hasebe M."/>
            <person name="Li S."/>
            <person name="Pierce S.K."/>
            <person name="Wang J."/>
        </authorList>
    </citation>
    <scope>NUCLEOTIDE SEQUENCE [LARGE SCALE GENOMIC DNA]</scope>
    <source>
        <strain evidence="1">EC2010</strain>
        <tissue evidence="1">Whole organism of an adult</tissue>
    </source>
</reference>
<feature type="non-terminal residue" evidence="1">
    <location>
        <position position="1"/>
    </location>
</feature>
<name>A0A3S1HI31_ELYCH</name>
<gene>
    <name evidence="1" type="ORF">EGW08_012423</name>
</gene>
<evidence type="ECO:0000313" key="2">
    <source>
        <dbReference type="Proteomes" id="UP000271974"/>
    </source>
</evidence>
<organism evidence="1 2">
    <name type="scientific">Elysia chlorotica</name>
    <name type="common">Eastern emerald elysia</name>
    <name type="synonym">Sea slug</name>
    <dbReference type="NCBI Taxonomy" id="188477"/>
    <lineage>
        <taxon>Eukaryota</taxon>
        <taxon>Metazoa</taxon>
        <taxon>Spiralia</taxon>
        <taxon>Lophotrochozoa</taxon>
        <taxon>Mollusca</taxon>
        <taxon>Gastropoda</taxon>
        <taxon>Heterobranchia</taxon>
        <taxon>Euthyneura</taxon>
        <taxon>Panpulmonata</taxon>
        <taxon>Sacoglossa</taxon>
        <taxon>Placobranchoidea</taxon>
        <taxon>Plakobranchidae</taxon>
        <taxon>Elysia</taxon>
    </lineage>
</organism>
<sequence>QRKEPNQKTTARNTFSSICSCQLLNKCIVERHKQNKKHHHFFSHLFFFHCTYTMLDLAPDDISIHVYTRSHQHLHEIIQHIKYYTYVQNAGGTNHHTSYPQTTCLITLTLQSKNIMGMGTVYNNTYKCALINNYNNVLGPQLEIPGCSFRT</sequence>
<dbReference type="EMBL" id="RQTK01000426">
    <property type="protein sequence ID" value="RUS79824.1"/>
    <property type="molecule type" value="Genomic_DNA"/>
</dbReference>
<evidence type="ECO:0000313" key="1">
    <source>
        <dbReference type="EMBL" id="RUS79824.1"/>
    </source>
</evidence>
<protein>
    <submittedName>
        <fullName evidence="1">Uncharacterized protein</fullName>
    </submittedName>
</protein>
<keyword evidence="2" id="KW-1185">Reference proteome</keyword>